<sequence length="379" mass="41611">MGQHKWAEQAPDEDFFRILAPDGGLVGEAPDLDDATLLRMYRTLVQTRAYETHTIRMQRRGELSVTAQSMYEEAVGLGAAAALRDGDWCFPSYRQFAAHLYWGVPMDRTLAILRGGAPETVAEHLPMERPPGVTFTPYGVILGTNVLNGAGSAMADKLNGRDTVTLAFTGEGSTSEGDFHDALNFAAVFKAPLVVVVHNNQWAISTPAHRQHAAPTFAHKALAHGLPGERVDGNDVLAMYQKTREAVDRARAGGGPTLIEAVTYRVVDHNTSDSAEVYRDQGLAEHWKQFDPRPRFEAYLTARGLFTEVLREQYEAECLAEVQAAAARALALPRSDPMTMFDSQLQGDPGWHLRLQQRELAAELNGANPFTSIDPETLA</sequence>
<evidence type="ECO:0000256" key="3">
    <source>
        <dbReference type="ARBA" id="ARBA00023052"/>
    </source>
</evidence>
<reference evidence="7" key="1">
    <citation type="submission" date="2016-03" db="EMBL/GenBank/DDBJ databases">
        <title>Complete genome sequence of Solimmundus cernigliae, representing a novel lineage of polycyclic aromatic hydrocarbon degraders within the Gammaproteobacteria.</title>
        <authorList>
            <person name="Singleton D.R."/>
            <person name="Dickey A.N."/>
            <person name="Scholl E.H."/>
            <person name="Wright F.A."/>
            <person name="Aitken M.D."/>
        </authorList>
    </citation>
    <scope>NUCLEOTIDE SEQUENCE [LARGE SCALE GENOMIC DNA]</scope>
    <source>
        <strain evidence="7">TR3.2</strain>
    </source>
</reference>
<comment type="function">
    <text evidence="4">The branched-chain alpha-keto dehydrogenase complex catalyzes the overall conversion of alpha-keto acids to acyl-CoA and CO(2). It contains multiple copies of three enzymatic components: branched-chain alpha-keto acid decarboxylase (E1), lipoamide acyltransferase (E2) and lipoamide dehydrogenase (E3).</text>
</comment>
<dbReference type="Gene3D" id="3.40.50.970">
    <property type="match status" value="1"/>
</dbReference>
<dbReference type="CDD" id="cd02000">
    <property type="entry name" value="TPP_E1_PDC_ADC_BCADC"/>
    <property type="match status" value="1"/>
</dbReference>
<evidence type="ECO:0000259" key="5">
    <source>
        <dbReference type="Pfam" id="PF00676"/>
    </source>
</evidence>
<keyword evidence="3 4" id="KW-0786">Thiamine pyrophosphate</keyword>
<dbReference type="SUPFAM" id="SSF52518">
    <property type="entry name" value="Thiamin diphosphate-binding fold (THDP-binding)"/>
    <property type="match status" value="1"/>
</dbReference>
<organism evidence="6 7">
    <name type="scientific">Immundisolibacter cernigliae</name>
    <dbReference type="NCBI Taxonomy" id="1810504"/>
    <lineage>
        <taxon>Bacteria</taxon>
        <taxon>Pseudomonadati</taxon>
        <taxon>Pseudomonadota</taxon>
        <taxon>Gammaproteobacteria</taxon>
        <taxon>Immundisolibacterales</taxon>
        <taxon>Immundisolibacteraceae</taxon>
        <taxon>Immundisolibacter</taxon>
    </lineage>
</organism>
<feature type="domain" description="Dehydrogenase E1 component" evidence="5">
    <location>
        <begin position="42"/>
        <end position="334"/>
    </location>
</feature>
<comment type="cofactor">
    <cofactor evidence="1 4">
        <name>thiamine diphosphate</name>
        <dbReference type="ChEBI" id="CHEBI:58937"/>
    </cofactor>
</comment>
<dbReference type="GO" id="GO:0009083">
    <property type="term" value="P:branched-chain amino acid catabolic process"/>
    <property type="evidence" value="ECO:0007669"/>
    <property type="project" value="TreeGrafter"/>
</dbReference>
<dbReference type="GO" id="GO:0003863">
    <property type="term" value="F:branched-chain 2-oxo acid dehydrogenase activity"/>
    <property type="evidence" value="ECO:0007669"/>
    <property type="project" value="UniProtKB-EC"/>
</dbReference>
<dbReference type="STRING" id="1810504.PG2T_00510"/>
<dbReference type="EMBL" id="CP014671">
    <property type="protein sequence ID" value="ANX02825.1"/>
    <property type="molecule type" value="Genomic_DNA"/>
</dbReference>
<evidence type="ECO:0000256" key="1">
    <source>
        <dbReference type="ARBA" id="ARBA00001964"/>
    </source>
</evidence>
<dbReference type="InterPro" id="IPR029061">
    <property type="entry name" value="THDP-binding"/>
</dbReference>
<dbReference type="PANTHER" id="PTHR43380:SF1">
    <property type="entry name" value="2-OXOISOVALERATE DEHYDROGENASE SUBUNIT ALPHA, MITOCHONDRIAL"/>
    <property type="match status" value="1"/>
</dbReference>
<dbReference type="EC" id="1.2.4.4" evidence="4"/>
<dbReference type="KEGG" id="gbi:PG2T_00510"/>
<comment type="catalytic activity">
    <reaction evidence="4">
        <text>N(6)-[(R)-lipoyl]-L-lysyl-[protein] + 3-methyl-2-oxobutanoate + H(+) = N(6)-[(R)-S(8)-2-methylpropanoyldihydrolipoyl]-L-lysyl-[protein] + CO2</text>
        <dbReference type="Rhea" id="RHEA:13457"/>
        <dbReference type="Rhea" id="RHEA-COMP:10474"/>
        <dbReference type="Rhea" id="RHEA-COMP:10497"/>
        <dbReference type="ChEBI" id="CHEBI:11851"/>
        <dbReference type="ChEBI" id="CHEBI:15378"/>
        <dbReference type="ChEBI" id="CHEBI:16526"/>
        <dbReference type="ChEBI" id="CHEBI:83099"/>
        <dbReference type="ChEBI" id="CHEBI:83142"/>
        <dbReference type="EC" id="1.2.4.4"/>
    </reaction>
</comment>
<evidence type="ECO:0000313" key="7">
    <source>
        <dbReference type="Proteomes" id="UP000092952"/>
    </source>
</evidence>
<dbReference type="InParanoid" id="A0A1B1YPZ4"/>
<evidence type="ECO:0000313" key="6">
    <source>
        <dbReference type="EMBL" id="ANX02825.1"/>
    </source>
</evidence>
<dbReference type="RefSeq" id="WP_068802339.1">
    <property type="nucleotide sequence ID" value="NZ_CP014671.1"/>
</dbReference>
<evidence type="ECO:0000256" key="4">
    <source>
        <dbReference type="RuleBase" id="RU365014"/>
    </source>
</evidence>
<dbReference type="OrthoDB" id="9766715at2"/>
<comment type="similarity">
    <text evidence="4">Belongs to the BCKDHA family.</text>
</comment>
<proteinExistence type="inferred from homology"/>
<keyword evidence="2 4" id="KW-0560">Oxidoreductase</keyword>
<dbReference type="Proteomes" id="UP000092952">
    <property type="component" value="Chromosome"/>
</dbReference>
<protein>
    <recommendedName>
        <fullName evidence="4">2-oxoisovalerate dehydrogenase subunit alpha</fullName>
        <ecNumber evidence="4">1.2.4.4</ecNumber>
    </recommendedName>
    <alternativeName>
        <fullName evidence="4">Branched-chain alpha-keto acid dehydrogenase E1 component alpha chain</fullName>
    </alternativeName>
</protein>
<dbReference type="Pfam" id="PF00676">
    <property type="entry name" value="E1_dh"/>
    <property type="match status" value="1"/>
</dbReference>
<dbReference type="PANTHER" id="PTHR43380">
    <property type="entry name" value="2-OXOISOVALERATE DEHYDROGENASE SUBUNIT ALPHA, MITOCHONDRIAL"/>
    <property type="match status" value="1"/>
</dbReference>
<dbReference type="AlphaFoldDB" id="A0A1B1YPZ4"/>
<accession>A0A1B1YPZ4</accession>
<keyword evidence="7" id="KW-1185">Reference proteome</keyword>
<gene>
    <name evidence="6" type="ORF">PG2T_00510</name>
</gene>
<dbReference type="InterPro" id="IPR050771">
    <property type="entry name" value="Alpha-ketoacid_DH_E1_comp"/>
</dbReference>
<evidence type="ECO:0000256" key="2">
    <source>
        <dbReference type="ARBA" id="ARBA00023002"/>
    </source>
</evidence>
<dbReference type="InterPro" id="IPR001017">
    <property type="entry name" value="DH_E1"/>
</dbReference>
<name>A0A1B1YPZ4_9GAMM</name>